<dbReference type="EMBL" id="JAFFZM010000004">
    <property type="protein sequence ID" value="MBO8198409.1"/>
    <property type="molecule type" value="Genomic_DNA"/>
</dbReference>
<evidence type="ECO:0000313" key="4">
    <source>
        <dbReference type="Proteomes" id="UP000721954"/>
    </source>
</evidence>
<evidence type="ECO:0000256" key="2">
    <source>
        <dbReference type="SAM" id="Phobius"/>
    </source>
</evidence>
<evidence type="ECO:0000256" key="1">
    <source>
        <dbReference type="SAM" id="MobiDB-lite"/>
    </source>
</evidence>
<dbReference type="Proteomes" id="UP000721954">
    <property type="component" value="Unassembled WGS sequence"/>
</dbReference>
<accession>A0ABS3XSL9</accession>
<sequence>MTTLTHDPAHSVSAGRPRDGRGSRLAGPGLGGTSWLVWRQHRAAYWTLVAVTLLGVAVMVCLRGQMMDQLNALDSSPKKSDSLPPDFEMHTSRLFSFGSYLGYLPILVGVFLGAPLIAGDLESGTVKLVTSQSVSRLRWLTTKLAMTAGLIALSTAVLGAVFNWWWSPLRGRSDTLEWTSSVFFDGTGIMPVAYALLTFTVGVAVGMVLRRTLVSMVVTLGIVGAIGLVWDRFRLDLGNVLSVSTHNGVGSGAAPPKLPDQAVQQGQGAYFLTSSGDKLDWTTCVAQSEHTKAHTACLESKHVIGWSIDYLPVSQMHTMQWLGAGIMLAVTAAVVAFVIPWGRKRLL</sequence>
<feature type="region of interest" description="Disordered" evidence="1">
    <location>
        <begin position="1"/>
        <end position="24"/>
    </location>
</feature>
<proteinExistence type="predicted"/>
<comment type="caution">
    <text evidence="3">The sequence shown here is derived from an EMBL/GenBank/DDBJ whole genome shotgun (WGS) entry which is preliminary data.</text>
</comment>
<keyword evidence="2" id="KW-0472">Membrane</keyword>
<feature type="transmembrane region" description="Helical" evidence="2">
    <location>
        <begin position="144"/>
        <end position="166"/>
    </location>
</feature>
<organism evidence="3 4">
    <name type="scientific">Streptomyces smyrnaeus</name>
    <dbReference type="NCBI Taxonomy" id="1387713"/>
    <lineage>
        <taxon>Bacteria</taxon>
        <taxon>Bacillati</taxon>
        <taxon>Actinomycetota</taxon>
        <taxon>Actinomycetes</taxon>
        <taxon>Kitasatosporales</taxon>
        <taxon>Streptomycetaceae</taxon>
        <taxon>Streptomyces</taxon>
    </lineage>
</organism>
<name>A0ABS3XSL9_9ACTN</name>
<feature type="transmembrane region" description="Helical" evidence="2">
    <location>
        <begin position="186"/>
        <end position="205"/>
    </location>
</feature>
<keyword evidence="4" id="KW-1185">Reference proteome</keyword>
<feature type="transmembrane region" description="Helical" evidence="2">
    <location>
        <begin position="212"/>
        <end position="230"/>
    </location>
</feature>
<dbReference type="GeneID" id="96258708"/>
<feature type="transmembrane region" description="Helical" evidence="2">
    <location>
        <begin position="321"/>
        <end position="341"/>
    </location>
</feature>
<reference evidence="3 4" key="1">
    <citation type="submission" date="2021-02" db="EMBL/GenBank/DDBJ databases">
        <title>Streptomyces spirodelae sp. nov., isolated from duckweed.</title>
        <authorList>
            <person name="Saimee Y."/>
            <person name="Duangmal K."/>
        </authorList>
    </citation>
    <scope>NUCLEOTIDE SEQUENCE [LARGE SCALE GENOMIC DNA]</scope>
    <source>
        <strain evidence="3 4">DSM 42105</strain>
    </source>
</reference>
<keyword evidence="2" id="KW-1133">Transmembrane helix</keyword>
<evidence type="ECO:0000313" key="3">
    <source>
        <dbReference type="EMBL" id="MBO8198409.1"/>
    </source>
</evidence>
<dbReference type="RefSeq" id="WP_209210141.1">
    <property type="nucleotide sequence ID" value="NZ_JAFFZM010000004.1"/>
</dbReference>
<keyword evidence="2" id="KW-0812">Transmembrane</keyword>
<protein>
    <submittedName>
        <fullName evidence="3">ABC transporter permease subunit</fullName>
    </submittedName>
</protein>
<gene>
    <name evidence="3" type="ORF">JW613_08825</name>
</gene>
<feature type="transmembrane region" description="Helical" evidence="2">
    <location>
        <begin position="43"/>
        <end position="62"/>
    </location>
</feature>